<keyword evidence="7" id="KW-0812">Transmembrane</keyword>
<evidence type="ECO:0000313" key="10">
    <source>
        <dbReference type="EMBL" id="AKZ64688.1"/>
    </source>
</evidence>
<keyword evidence="7" id="KW-0472">Membrane</keyword>
<sequence>MTRLLPTQDRSVYLELVNTLYRQSPPIFLGNAAVAGLTMFLLWNEVAHAALLGWAAAIYLVTALRIVLVWRDRRSLGTAAEATTSRRCWRYVAWAGVSGCLWGAMGLLFFSPENTIVTVYICIVLAGMTGGSVASLSSFWPAYYVYALPTVLPFAMRSFAHGTHLFSVLGVLSLFLLGVNLAYSRVIQRTVRDAIALRFENNALIRQLTEEKERAEQANRSKSQFLAAASHDLRQPVHALGLYIATLRTVAQAPHIEPGTVDMLAGRLQSALTGMSQLLNVLLDISRLDAGVVRIEKHRFSVQETFTLLANQFAQAAAAKGLQLKVRPTTAWLDTDPVLLHNILANLLSNAVRYTENGKILLACRRRGGIDGEALEICVIDTGVGIAVDQFAHIFREFYQVHNIARDREQGLGLGLAIVQRTAQLIDARIGLRSVPGRGSCFSLRLHGPLDAAPPDVQPAFATPAPVASASATPNATVLVVDDDKQVLDSMQILLHSWGYTVLFARSLEQALAALHDDAHRPDLVISDFRLADNVTGIDVIRAVFQATGDEVPAIIVTGDTSPQGIALASASGYQVLHKPLDPQQLRAAISQLLLEPRHRSSERD</sequence>
<dbReference type="InterPro" id="IPR003661">
    <property type="entry name" value="HisK_dim/P_dom"/>
</dbReference>
<dbReference type="InterPro" id="IPR036097">
    <property type="entry name" value="HisK_dim/P_sf"/>
</dbReference>
<keyword evidence="7" id="KW-1133">Transmembrane helix</keyword>
<dbReference type="Gene3D" id="3.40.50.2300">
    <property type="match status" value="1"/>
</dbReference>
<feature type="domain" description="Response regulatory" evidence="9">
    <location>
        <begin position="477"/>
        <end position="594"/>
    </location>
</feature>
<dbReference type="InterPro" id="IPR011006">
    <property type="entry name" value="CheY-like_superfamily"/>
</dbReference>
<dbReference type="PRINTS" id="PR00344">
    <property type="entry name" value="BCTRLSENSOR"/>
</dbReference>
<dbReference type="CDD" id="cd00082">
    <property type="entry name" value="HisKA"/>
    <property type="match status" value="1"/>
</dbReference>
<dbReference type="Pfam" id="PF00072">
    <property type="entry name" value="Response_reg"/>
    <property type="match status" value="1"/>
</dbReference>
<evidence type="ECO:0000259" key="8">
    <source>
        <dbReference type="PROSITE" id="PS50109"/>
    </source>
</evidence>
<dbReference type="Proteomes" id="UP000063429">
    <property type="component" value="Chromosome"/>
</dbReference>
<dbReference type="PROSITE" id="PS50110">
    <property type="entry name" value="RESPONSE_REGULATORY"/>
    <property type="match status" value="1"/>
</dbReference>
<feature type="transmembrane region" description="Helical" evidence="7">
    <location>
        <begin position="91"/>
        <end position="110"/>
    </location>
</feature>
<keyword evidence="11" id="KW-1185">Reference proteome</keyword>
<comment type="catalytic activity">
    <reaction evidence="1">
        <text>ATP + protein L-histidine = ADP + protein N-phospho-L-histidine.</text>
        <dbReference type="EC" id="2.7.13.3"/>
    </reaction>
</comment>
<proteinExistence type="predicted"/>
<dbReference type="SUPFAM" id="SSF55874">
    <property type="entry name" value="ATPase domain of HSP90 chaperone/DNA topoisomerase II/histidine kinase"/>
    <property type="match status" value="1"/>
</dbReference>
<dbReference type="PANTHER" id="PTHR43047">
    <property type="entry name" value="TWO-COMPONENT HISTIDINE PROTEIN KINASE"/>
    <property type="match status" value="1"/>
</dbReference>
<protein>
    <recommendedName>
        <fullName evidence="2">histidine kinase</fullName>
        <ecNumber evidence="2">2.7.13.3</ecNumber>
    </recommendedName>
</protein>
<feature type="transmembrane region" description="Helical" evidence="7">
    <location>
        <begin position="26"/>
        <end position="43"/>
    </location>
</feature>
<name>A0ABN4I0L2_9BURK</name>
<dbReference type="InterPro" id="IPR036890">
    <property type="entry name" value="HATPase_C_sf"/>
</dbReference>
<feature type="transmembrane region" description="Helical" evidence="7">
    <location>
        <begin position="116"/>
        <end position="136"/>
    </location>
</feature>
<dbReference type="PROSITE" id="PS50109">
    <property type="entry name" value="HIS_KIN"/>
    <property type="match status" value="1"/>
</dbReference>
<dbReference type="PANTHER" id="PTHR43047:SF9">
    <property type="entry name" value="HISTIDINE KINASE"/>
    <property type="match status" value="1"/>
</dbReference>
<dbReference type="SUPFAM" id="SSF47384">
    <property type="entry name" value="Homodimeric domain of signal transducing histidine kinase"/>
    <property type="match status" value="1"/>
</dbReference>
<dbReference type="EC" id="2.7.13.3" evidence="2"/>
<feature type="modified residue" description="4-aspartylphosphate" evidence="6">
    <location>
        <position position="528"/>
    </location>
</feature>
<feature type="domain" description="Histidine kinase" evidence="8">
    <location>
        <begin position="228"/>
        <end position="450"/>
    </location>
</feature>
<feature type="transmembrane region" description="Helical" evidence="7">
    <location>
        <begin position="166"/>
        <end position="183"/>
    </location>
</feature>
<evidence type="ECO:0000256" key="6">
    <source>
        <dbReference type="PROSITE-ProRule" id="PRU00169"/>
    </source>
</evidence>
<dbReference type="Pfam" id="PF02518">
    <property type="entry name" value="HATPase_c"/>
    <property type="match status" value="1"/>
</dbReference>
<feature type="transmembrane region" description="Helical" evidence="7">
    <location>
        <begin position="49"/>
        <end position="70"/>
    </location>
</feature>
<dbReference type="InterPro" id="IPR003594">
    <property type="entry name" value="HATPase_dom"/>
</dbReference>
<dbReference type="SMART" id="SM00448">
    <property type="entry name" value="REC"/>
    <property type="match status" value="1"/>
</dbReference>
<keyword evidence="4" id="KW-0808">Transferase</keyword>
<dbReference type="EMBL" id="CP011409">
    <property type="protein sequence ID" value="AKZ64688.1"/>
    <property type="molecule type" value="Genomic_DNA"/>
</dbReference>
<evidence type="ECO:0000259" key="9">
    <source>
        <dbReference type="PROSITE" id="PS50110"/>
    </source>
</evidence>
<dbReference type="RefSeq" id="WP_053200452.1">
    <property type="nucleotide sequence ID" value="NZ_CP011409.1"/>
</dbReference>
<dbReference type="SMART" id="SM00388">
    <property type="entry name" value="HisKA"/>
    <property type="match status" value="1"/>
</dbReference>
<dbReference type="InterPro" id="IPR004358">
    <property type="entry name" value="Sig_transdc_His_kin-like_C"/>
</dbReference>
<evidence type="ECO:0000256" key="5">
    <source>
        <dbReference type="ARBA" id="ARBA00022777"/>
    </source>
</evidence>
<evidence type="ECO:0000256" key="2">
    <source>
        <dbReference type="ARBA" id="ARBA00012438"/>
    </source>
</evidence>
<organism evidence="10 11">
    <name type="scientific">Herbaspirillum hiltneri N3</name>
    <dbReference type="NCBI Taxonomy" id="1262470"/>
    <lineage>
        <taxon>Bacteria</taxon>
        <taxon>Pseudomonadati</taxon>
        <taxon>Pseudomonadota</taxon>
        <taxon>Betaproteobacteria</taxon>
        <taxon>Burkholderiales</taxon>
        <taxon>Oxalobacteraceae</taxon>
        <taxon>Herbaspirillum</taxon>
    </lineage>
</organism>
<keyword evidence="3 6" id="KW-0597">Phosphoprotein</keyword>
<dbReference type="SUPFAM" id="SSF52172">
    <property type="entry name" value="CheY-like"/>
    <property type="match status" value="1"/>
</dbReference>
<evidence type="ECO:0000256" key="1">
    <source>
        <dbReference type="ARBA" id="ARBA00000085"/>
    </source>
</evidence>
<dbReference type="InterPro" id="IPR005467">
    <property type="entry name" value="His_kinase_dom"/>
</dbReference>
<evidence type="ECO:0000256" key="7">
    <source>
        <dbReference type="SAM" id="Phobius"/>
    </source>
</evidence>
<accession>A0ABN4I0L2</accession>
<evidence type="ECO:0000256" key="3">
    <source>
        <dbReference type="ARBA" id="ARBA00022553"/>
    </source>
</evidence>
<dbReference type="Pfam" id="PF00512">
    <property type="entry name" value="HisKA"/>
    <property type="match status" value="1"/>
</dbReference>
<dbReference type="Gene3D" id="1.10.287.130">
    <property type="match status" value="1"/>
</dbReference>
<keyword evidence="5 10" id="KW-0418">Kinase</keyword>
<dbReference type="InterPro" id="IPR001789">
    <property type="entry name" value="Sig_transdc_resp-reg_receiver"/>
</dbReference>
<dbReference type="SMART" id="SM00387">
    <property type="entry name" value="HATPase_c"/>
    <property type="match status" value="1"/>
</dbReference>
<evidence type="ECO:0000256" key="4">
    <source>
        <dbReference type="ARBA" id="ARBA00022679"/>
    </source>
</evidence>
<dbReference type="Gene3D" id="3.30.565.10">
    <property type="entry name" value="Histidine kinase-like ATPase, C-terminal domain"/>
    <property type="match status" value="1"/>
</dbReference>
<dbReference type="GO" id="GO:0016301">
    <property type="term" value="F:kinase activity"/>
    <property type="evidence" value="ECO:0007669"/>
    <property type="project" value="UniProtKB-KW"/>
</dbReference>
<reference evidence="11" key="1">
    <citation type="journal article" date="2015" name="Genome Announc.">
        <title>Complete Genome Sequence of Herbaspirillum hiltneri N3 (DSM 17495), Isolated from Surface-Sterilized Wheat Roots.</title>
        <authorList>
            <person name="Guizelini D."/>
            <person name="Saizaki P.M."/>
            <person name="Coimbra N.A."/>
            <person name="Weiss V.A."/>
            <person name="Faoro H."/>
            <person name="Sfeir M.Z."/>
            <person name="Baura V.A."/>
            <person name="Monteiro R.A."/>
            <person name="Chubatsu L.S."/>
            <person name="Souza E.M."/>
            <person name="Cruz L.M."/>
            <person name="Pedrosa F.O."/>
            <person name="Raittz R.T."/>
            <person name="Marchaukoski J.N."/>
            <person name="Steffens M.B."/>
        </authorList>
    </citation>
    <scope>NUCLEOTIDE SEQUENCE [LARGE SCALE GENOMIC DNA]</scope>
    <source>
        <strain evidence="11">N3</strain>
    </source>
</reference>
<evidence type="ECO:0000313" key="11">
    <source>
        <dbReference type="Proteomes" id="UP000063429"/>
    </source>
</evidence>
<gene>
    <name evidence="10" type="ORF">F506_20340</name>
</gene>